<evidence type="ECO:0000313" key="3">
    <source>
        <dbReference type="EMBL" id="MEO3692378.1"/>
    </source>
</evidence>
<dbReference type="Pfam" id="PF07589">
    <property type="entry name" value="PEP-CTERM"/>
    <property type="match status" value="1"/>
</dbReference>
<dbReference type="NCBIfam" id="TIGR02595">
    <property type="entry name" value="PEP_CTERM"/>
    <property type="match status" value="1"/>
</dbReference>
<evidence type="ECO:0000259" key="2">
    <source>
        <dbReference type="Pfam" id="PF07589"/>
    </source>
</evidence>
<dbReference type="InterPro" id="IPR049672">
    <property type="entry name" value="Xrt_dep_XDP1"/>
</dbReference>
<reference evidence="3 4" key="1">
    <citation type="submission" date="2024-05" db="EMBL/GenBank/DDBJ databases">
        <title>Roseateles sp. DJS-2-20 16S ribosomal RNA gene Genome sequencing and assembly.</title>
        <authorList>
            <person name="Woo H."/>
        </authorList>
    </citation>
    <scope>NUCLEOTIDE SEQUENCE [LARGE SCALE GENOMIC DNA]</scope>
    <source>
        <strain evidence="3 4">DJS-2-20</strain>
    </source>
</reference>
<protein>
    <submittedName>
        <fullName evidence="3">Exosortase-dependent surface protein XDP1</fullName>
    </submittedName>
</protein>
<evidence type="ECO:0000256" key="1">
    <source>
        <dbReference type="SAM" id="SignalP"/>
    </source>
</evidence>
<gene>
    <name evidence="3" type="primary">xdp1</name>
    <name evidence="3" type="ORF">ABDJ85_12935</name>
</gene>
<evidence type="ECO:0000313" key="4">
    <source>
        <dbReference type="Proteomes" id="UP001495147"/>
    </source>
</evidence>
<feature type="domain" description="Ice-binding protein C-terminal" evidence="2">
    <location>
        <begin position="255"/>
        <end position="277"/>
    </location>
</feature>
<dbReference type="RefSeq" id="WP_347705196.1">
    <property type="nucleotide sequence ID" value="NZ_JBDPZD010000003.1"/>
</dbReference>
<comment type="caution">
    <text evidence="3">The sequence shown here is derived from an EMBL/GenBank/DDBJ whole genome shotgun (WGS) entry which is preliminary data.</text>
</comment>
<dbReference type="EMBL" id="JBDPZD010000003">
    <property type="protein sequence ID" value="MEO3692378.1"/>
    <property type="molecule type" value="Genomic_DNA"/>
</dbReference>
<dbReference type="InterPro" id="IPR013424">
    <property type="entry name" value="Ice-binding_C"/>
</dbReference>
<organism evidence="3 4">
    <name type="scientific">Roseateles paludis</name>
    <dbReference type="NCBI Taxonomy" id="3145238"/>
    <lineage>
        <taxon>Bacteria</taxon>
        <taxon>Pseudomonadati</taxon>
        <taxon>Pseudomonadota</taxon>
        <taxon>Betaproteobacteria</taxon>
        <taxon>Burkholderiales</taxon>
        <taxon>Sphaerotilaceae</taxon>
        <taxon>Roseateles</taxon>
    </lineage>
</organism>
<keyword evidence="4" id="KW-1185">Reference proteome</keyword>
<sequence>MQKNFSLKLGLRSVFTGALLLVSSSSMAASTWSLSGCTQGATNANNFGNSYSCSAGGNTVSAFAFGSNGTSYAAARMADWGSGSGLGVESVVDGLGTASPEHAMDNNPSGSPDLIVLKFTTAVALDYVKLGWTSSDADITVMAYTGALTGSTDQAKATNLIGGKTASNLTTGGAGAGWAMVSNYGDADPSGATGDAASGTDVKYVNSSNVVSSWWLISAYNSGFGGGTLDSLADYVKLLSVASKDIVPPPPGVKVPEPASLALTSLALLGAFGARRRQLRKQA</sequence>
<dbReference type="NCBIfam" id="NF041927">
    <property type="entry name" value="Xrt_dep_XDP1"/>
    <property type="match status" value="1"/>
</dbReference>
<feature type="chain" id="PRO_5045885378" evidence="1">
    <location>
        <begin position="29"/>
        <end position="283"/>
    </location>
</feature>
<feature type="signal peptide" evidence="1">
    <location>
        <begin position="1"/>
        <end position="28"/>
    </location>
</feature>
<keyword evidence="1" id="KW-0732">Signal</keyword>
<accession>A0ABV0G3R6</accession>
<dbReference type="Proteomes" id="UP001495147">
    <property type="component" value="Unassembled WGS sequence"/>
</dbReference>
<name>A0ABV0G3R6_9BURK</name>
<proteinExistence type="predicted"/>